<dbReference type="InterPro" id="IPR036388">
    <property type="entry name" value="WH-like_DNA-bd_sf"/>
</dbReference>
<dbReference type="NCBIfam" id="TIGR02937">
    <property type="entry name" value="sigma70-ECF"/>
    <property type="match status" value="1"/>
</dbReference>
<evidence type="ECO:0000313" key="10">
    <source>
        <dbReference type="Proteomes" id="UP000005753"/>
    </source>
</evidence>
<evidence type="ECO:0000256" key="6">
    <source>
        <dbReference type="ARBA" id="ARBA00023163"/>
    </source>
</evidence>
<keyword evidence="3" id="KW-0805">Transcription regulation</keyword>
<dbReference type="Proteomes" id="UP000005753">
    <property type="component" value="Chromosome"/>
</dbReference>
<keyword evidence="10" id="KW-1185">Reference proteome</keyword>
<dbReference type="PROSITE" id="PS00715">
    <property type="entry name" value="SIGMA70_1"/>
    <property type="match status" value="1"/>
</dbReference>
<accession>I5ASP1</accession>
<keyword evidence="5" id="KW-0238">DNA-binding</keyword>
<dbReference type="InterPro" id="IPR000943">
    <property type="entry name" value="RNA_pol_sigma70"/>
</dbReference>
<sequence>MDDMNTYDSMDDTELIRRFRAGEVQIGDYLVEKYKPLVKSKARELFLAGGDHEDLLQEGMIGLFRAVREYDEDREASFRTFALLLVTRQMYSAIQGAQRQKHKALNSSVSISELQDNQEEGKLGVVDSPETIVLDRENAEVLRQRIDGVLSPLERKVLNYYLEGMDYRMIAERMERSPKSIDNTLQRIRRKVSHL</sequence>
<dbReference type="SUPFAM" id="SSF46894">
    <property type="entry name" value="C-terminal effector domain of the bipartite response regulators"/>
    <property type="match status" value="1"/>
</dbReference>
<protein>
    <recommendedName>
        <fullName evidence="2">RNA polymerase sigma factor SigS</fullName>
    </recommendedName>
</protein>
<evidence type="ECO:0000256" key="5">
    <source>
        <dbReference type="ARBA" id="ARBA00023125"/>
    </source>
</evidence>
<reference evidence="9 10" key="1">
    <citation type="submission" date="2010-08" db="EMBL/GenBank/DDBJ databases">
        <authorList>
            <consortium name="US DOE Joint Genome Institute (JGI-PGF)"/>
            <person name="Lucas S."/>
            <person name="Copeland A."/>
            <person name="Lapidus A."/>
            <person name="Cheng J.-F."/>
            <person name="Bruce D."/>
            <person name="Goodwin L."/>
            <person name="Pitluck S."/>
            <person name="Land M.L."/>
            <person name="Hauser L."/>
            <person name="Chang Y.-J."/>
            <person name="Anderson I.J."/>
            <person name="Johnson E."/>
            <person name="Mulhopadhyay B."/>
            <person name="Kyrpides N."/>
            <person name="Woyke T.J."/>
        </authorList>
    </citation>
    <scope>NUCLEOTIDE SEQUENCE [LARGE SCALE GENOMIC DNA]</scope>
    <source>
        <strain evidence="9 10">6</strain>
    </source>
</reference>
<evidence type="ECO:0000313" key="9">
    <source>
        <dbReference type="EMBL" id="EIM56814.1"/>
    </source>
</evidence>
<gene>
    <name evidence="9" type="ORF">EubceDRAFT1_0989</name>
</gene>
<dbReference type="Gene3D" id="1.20.120.1810">
    <property type="match status" value="1"/>
</dbReference>
<dbReference type="Pfam" id="PF04542">
    <property type="entry name" value="Sigma70_r2"/>
    <property type="match status" value="1"/>
</dbReference>
<evidence type="ECO:0000256" key="4">
    <source>
        <dbReference type="ARBA" id="ARBA00023082"/>
    </source>
</evidence>
<organism evidence="9 10">
    <name type="scientific">Eubacterium cellulosolvens (strain ATCC 43171 / JCM 9499 / 6)</name>
    <name type="common">Cillobacterium cellulosolvens</name>
    <dbReference type="NCBI Taxonomy" id="633697"/>
    <lineage>
        <taxon>Bacteria</taxon>
        <taxon>Bacillati</taxon>
        <taxon>Bacillota</taxon>
        <taxon>Clostridia</taxon>
        <taxon>Eubacteriales</taxon>
        <taxon>Eubacteriaceae</taxon>
        <taxon>Eubacterium</taxon>
    </lineage>
</organism>
<comment type="function">
    <text evidence="7">Sigma factors are initiation factors that promote the attachment of RNA polymerase to specific initiation sites and are then released. Sigma-S contributes to the protection against external stress, thus playing a role in cellular fitness and survival.</text>
</comment>
<feature type="domain" description="RNA polymerase sigma-70" evidence="8">
    <location>
        <begin position="54"/>
        <end position="67"/>
    </location>
</feature>
<evidence type="ECO:0000259" key="8">
    <source>
        <dbReference type="PROSITE" id="PS00715"/>
    </source>
</evidence>
<dbReference type="PANTHER" id="PTHR30385">
    <property type="entry name" value="SIGMA FACTOR F FLAGELLAR"/>
    <property type="match status" value="1"/>
</dbReference>
<dbReference type="InterPro" id="IPR013249">
    <property type="entry name" value="RNA_pol_sigma70_r4_t2"/>
</dbReference>
<dbReference type="PANTHER" id="PTHR30385:SF1">
    <property type="entry name" value="RNA POLYMERASE SIGMA-H FACTOR"/>
    <property type="match status" value="1"/>
</dbReference>
<reference evidence="9 10" key="2">
    <citation type="submission" date="2012-02" db="EMBL/GenBank/DDBJ databases">
        <title>Improved High-Quality Draft sequence of Eubacterium cellulosolvens 6.</title>
        <authorList>
            <consortium name="US DOE Joint Genome Institute"/>
            <person name="Lucas S."/>
            <person name="Han J."/>
            <person name="Lapidus A."/>
            <person name="Cheng J.-F."/>
            <person name="Goodwin L."/>
            <person name="Pitluck S."/>
            <person name="Peters L."/>
            <person name="Mikhailova N."/>
            <person name="Gu W."/>
            <person name="Detter J.C."/>
            <person name="Han C."/>
            <person name="Tapia R."/>
            <person name="Land M."/>
            <person name="Hauser L."/>
            <person name="Kyrpides N."/>
            <person name="Ivanova N."/>
            <person name="Pagani I."/>
            <person name="Johnson E."/>
            <person name="Mukhopadhyay B."/>
            <person name="Anderson I."/>
            <person name="Woyke T."/>
        </authorList>
    </citation>
    <scope>NUCLEOTIDE SEQUENCE [LARGE SCALE GENOMIC DNA]</scope>
    <source>
        <strain evidence="9 10">6</strain>
    </source>
</reference>
<dbReference type="InterPro" id="IPR007627">
    <property type="entry name" value="RNA_pol_sigma70_r2"/>
</dbReference>
<dbReference type="AlphaFoldDB" id="I5ASP1"/>
<dbReference type="Pfam" id="PF08281">
    <property type="entry name" value="Sigma70_r4_2"/>
    <property type="match status" value="1"/>
</dbReference>
<dbReference type="SUPFAM" id="SSF88946">
    <property type="entry name" value="Sigma2 domain of RNA polymerase sigma factors"/>
    <property type="match status" value="1"/>
</dbReference>
<dbReference type="GO" id="GO:0016987">
    <property type="term" value="F:sigma factor activity"/>
    <property type="evidence" value="ECO:0007669"/>
    <property type="project" value="UniProtKB-KW"/>
</dbReference>
<keyword evidence="4" id="KW-0731">Sigma factor</keyword>
<dbReference type="InterPro" id="IPR016371">
    <property type="entry name" value="RNA_pol_sigma-H_factor"/>
</dbReference>
<name>I5ASP1_EUBC6</name>
<dbReference type="GO" id="GO:0006352">
    <property type="term" value="P:DNA-templated transcription initiation"/>
    <property type="evidence" value="ECO:0007669"/>
    <property type="project" value="InterPro"/>
</dbReference>
<dbReference type="eggNOG" id="COG1595">
    <property type="taxonomic scope" value="Bacteria"/>
</dbReference>
<dbReference type="PIRSF" id="PIRSF002939">
    <property type="entry name" value="RNA_polymerase_sigma-H_factor"/>
    <property type="match status" value="1"/>
</dbReference>
<proteinExistence type="inferred from homology"/>
<dbReference type="GO" id="GO:0003677">
    <property type="term" value="F:DNA binding"/>
    <property type="evidence" value="ECO:0007669"/>
    <property type="project" value="UniProtKB-KW"/>
</dbReference>
<dbReference type="EMBL" id="CM001487">
    <property type="protein sequence ID" value="EIM56814.1"/>
    <property type="molecule type" value="Genomic_DNA"/>
</dbReference>
<dbReference type="HOGENOM" id="CLU_090333_0_1_9"/>
<evidence type="ECO:0000256" key="7">
    <source>
        <dbReference type="ARBA" id="ARBA00024701"/>
    </source>
</evidence>
<comment type="similarity">
    <text evidence="1">Belongs to the sigma-70 factor family.</text>
</comment>
<evidence type="ECO:0000256" key="1">
    <source>
        <dbReference type="ARBA" id="ARBA00007788"/>
    </source>
</evidence>
<evidence type="ECO:0000256" key="2">
    <source>
        <dbReference type="ARBA" id="ARBA00021245"/>
    </source>
</evidence>
<dbReference type="STRING" id="633697.EubceDRAFT1_0989"/>
<dbReference type="InterPro" id="IPR013325">
    <property type="entry name" value="RNA_pol_sigma_r2"/>
</dbReference>
<keyword evidence="6" id="KW-0804">Transcription</keyword>
<dbReference type="Gene3D" id="1.10.10.10">
    <property type="entry name" value="Winged helix-like DNA-binding domain superfamily/Winged helix DNA-binding domain"/>
    <property type="match status" value="1"/>
</dbReference>
<dbReference type="InterPro" id="IPR014284">
    <property type="entry name" value="RNA_pol_sigma-70_dom"/>
</dbReference>
<dbReference type="InterPro" id="IPR016032">
    <property type="entry name" value="Sig_transdc_resp-reg_C-effctor"/>
</dbReference>
<evidence type="ECO:0000256" key="3">
    <source>
        <dbReference type="ARBA" id="ARBA00023015"/>
    </source>
</evidence>